<proteinExistence type="inferred from homology"/>
<dbReference type="InterPro" id="IPR053193">
    <property type="entry name" value="MetalloPDE_YfcE-like"/>
</dbReference>
<comment type="cofactor">
    <cofactor evidence="2">
        <name>a divalent metal cation</name>
        <dbReference type="ChEBI" id="CHEBI:60240"/>
    </cofactor>
</comment>
<evidence type="ECO:0000313" key="5">
    <source>
        <dbReference type="Proteomes" id="UP000002016"/>
    </source>
</evidence>
<accession>A8F4A9</accession>
<dbReference type="EMBL" id="CP000812">
    <property type="protein sequence ID" value="ABV32993.1"/>
    <property type="molecule type" value="Genomic_DNA"/>
</dbReference>
<reference evidence="4 5" key="1">
    <citation type="submission" date="2007-08" db="EMBL/GenBank/DDBJ databases">
        <title>Complete sequence of Thermotoga lettingae TMO.</title>
        <authorList>
            <consortium name="US DOE Joint Genome Institute"/>
            <person name="Copeland A."/>
            <person name="Lucas S."/>
            <person name="Lapidus A."/>
            <person name="Barry K."/>
            <person name="Glavina del Rio T."/>
            <person name="Dalin E."/>
            <person name="Tice H."/>
            <person name="Pitluck S."/>
            <person name="Foster B."/>
            <person name="Bruce D."/>
            <person name="Schmutz J."/>
            <person name="Larimer F."/>
            <person name="Land M."/>
            <person name="Hauser L."/>
            <person name="Kyrpides N."/>
            <person name="Mikhailova N."/>
            <person name="Nelson K."/>
            <person name="Gogarten J.P."/>
            <person name="Noll K."/>
            <person name="Richardson P."/>
        </authorList>
    </citation>
    <scope>NUCLEOTIDE SEQUENCE [LARGE SCALE GENOMIC DNA]</scope>
    <source>
        <strain evidence="5">ATCC BAA-301 / DSM 14385 / NBRC 107922 / TMO</strain>
    </source>
</reference>
<dbReference type="KEGG" id="tle:Tlet_0426"/>
<dbReference type="CDD" id="cd00841">
    <property type="entry name" value="MPP_YfcE"/>
    <property type="match status" value="1"/>
</dbReference>
<organism evidence="4 5">
    <name type="scientific">Pseudothermotoga lettingae (strain ATCC BAA-301 / DSM 14385 / NBRC 107922 / TMO)</name>
    <name type="common">Thermotoga lettingae</name>
    <dbReference type="NCBI Taxonomy" id="416591"/>
    <lineage>
        <taxon>Bacteria</taxon>
        <taxon>Thermotogati</taxon>
        <taxon>Thermotogota</taxon>
        <taxon>Thermotogae</taxon>
        <taxon>Thermotogales</taxon>
        <taxon>Thermotogaceae</taxon>
        <taxon>Pseudothermotoga</taxon>
    </lineage>
</organism>
<comment type="similarity">
    <text evidence="1 2">Belongs to the metallophosphoesterase superfamily. YfcE family.</text>
</comment>
<dbReference type="Proteomes" id="UP000002016">
    <property type="component" value="Chromosome"/>
</dbReference>
<name>A8F4A9_PSELT</name>
<dbReference type="HOGENOM" id="CLU_063749_4_0_0"/>
<dbReference type="PANTHER" id="PTHR43165:SF1">
    <property type="entry name" value="PHOSPHODIESTERASE MJ0936"/>
    <property type="match status" value="1"/>
</dbReference>
<evidence type="ECO:0000256" key="1">
    <source>
        <dbReference type="ARBA" id="ARBA00008950"/>
    </source>
</evidence>
<keyword evidence="2" id="KW-0479">Metal-binding</keyword>
<evidence type="ECO:0000313" key="4">
    <source>
        <dbReference type="EMBL" id="ABV32993.1"/>
    </source>
</evidence>
<dbReference type="Pfam" id="PF12850">
    <property type="entry name" value="Metallophos_2"/>
    <property type="match status" value="1"/>
</dbReference>
<reference evidence="4 5" key="2">
    <citation type="journal article" date="2009" name="Proc. Natl. Acad. Sci. U.S.A.">
        <title>On the chimeric nature, thermophilic origin, and phylogenetic placement of the Thermotogales.</title>
        <authorList>
            <person name="Zhaxybayeva O."/>
            <person name="Swithers K.S."/>
            <person name="Lapierre P."/>
            <person name="Fournier G.P."/>
            <person name="Bickhart D.M."/>
            <person name="DeBoy R.T."/>
            <person name="Nelson K.E."/>
            <person name="Nesbo C.L."/>
            <person name="Doolittle W.F."/>
            <person name="Gogarten J.P."/>
            <person name="Noll K.M."/>
        </authorList>
    </citation>
    <scope>NUCLEOTIDE SEQUENCE [LARGE SCALE GENOMIC DNA]</scope>
    <source>
        <strain evidence="5">ATCC BAA-301 / DSM 14385 / NBRC 107922 / TMO</strain>
    </source>
</reference>
<dbReference type="GO" id="GO:0046872">
    <property type="term" value="F:metal ion binding"/>
    <property type="evidence" value="ECO:0007669"/>
    <property type="project" value="UniProtKB-KW"/>
</dbReference>
<dbReference type="STRING" id="416591.Tlet_0426"/>
<gene>
    <name evidence="4" type="ordered locus">Tlet_0426</name>
</gene>
<evidence type="ECO:0000256" key="2">
    <source>
        <dbReference type="RuleBase" id="RU362039"/>
    </source>
</evidence>
<keyword evidence="5" id="KW-1185">Reference proteome</keyword>
<dbReference type="RefSeq" id="WP_012002474.1">
    <property type="nucleotide sequence ID" value="NC_009828.1"/>
</dbReference>
<dbReference type="InterPro" id="IPR029052">
    <property type="entry name" value="Metallo-depent_PP-like"/>
</dbReference>
<evidence type="ECO:0000259" key="3">
    <source>
        <dbReference type="Pfam" id="PF12850"/>
    </source>
</evidence>
<protein>
    <recommendedName>
        <fullName evidence="2">Phosphoesterase</fullName>
        <ecNumber evidence="2">3.1.4.-</ecNumber>
    </recommendedName>
</protein>
<dbReference type="InterPro" id="IPR000979">
    <property type="entry name" value="Phosphodiesterase_MJ0936/Vps29"/>
</dbReference>
<dbReference type="InterPro" id="IPR024654">
    <property type="entry name" value="Calcineurin-like_PHP_lpxH"/>
</dbReference>
<dbReference type="Gene3D" id="3.60.21.10">
    <property type="match status" value="1"/>
</dbReference>
<sequence>MWLIISDTHDNIPKIRQFLDEAKRRNVTHIFHCGDVISPFALAEFLKQDCDFYGVFGNNDGEKILLNQKSSGRMKKGPAELIISKYRILMMHEPISIDAFLEANFFDFVFYGHTHKVDVRKSSKTVVLNPGDASGYLSNQATAVFLEPETGQLEVYHL</sequence>
<dbReference type="GO" id="GO:0016787">
    <property type="term" value="F:hydrolase activity"/>
    <property type="evidence" value="ECO:0007669"/>
    <property type="project" value="UniProtKB-UniRule"/>
</dbReference>
<dbReference type="SUPFAM" id="SSF56300">
    <property type="entry name" value="Metallo-dependent phosphatases"/>
    <property type="match status" value="1"/>
</dbReference>
<dbReference type="NCBIfam" id="TIGR00040">
    <property type="entry name" value="yfcE"/>
    <property type="match status" value="1"/>
</dbReference>
<feature type="domain" description="Calcineurin-like phosphoesterase" evidence="3">
    <location>
        <begin position="3"/>
        <end position="150"/>
    </location>
</feature>
<dbReference type="PANTHER" id="PTHR43165">
    <property type="entry name" value="METALLOPHOSPHOESTERASE"/>
    <property type="match status" value="1"/>
</dbReference>
<dbReference type="InterPro" id="IPR041802">
    <property type="entry name" value="MPP_YfcE"/>
</dbReference>
<dbReference type="AlphaFoldDB" id="A8F4A9"/>
<dbReference type="eggNOG" id="COG0622">
    <property type="taxonomic scope" value="Bacteria"/>
</dbReference>
<dbReference type="EC" id="3.1.4.-" evidence="2"/>
<dbReference type="OrthoDB" id="9800565at2"/>